<dbReference type="InParanoid" id="A0A067RIY5"/>
<proteinExistence type="predicted"/>
<name>A0A067RIY5_ZOONE</name>
<dbReference type="AlphaFoldDB" id="A0A067RIY5"/>
<reference evidence="1 2" key="1">
    <citation type="journal article" date="2014" name="Nat. Commun.">
        <title>Molecular traces of alternative social organization in a termite genome.</title>
        <authorList>
            <person name="Terrapon N."/>
            <person name="Li C."/>
            <person name="Robertson H.M."/>
            <person name="Ji L."/>
            <person name="Meng X."/>
            <person name="Booth W."/>
            <person name="Chen Z."/>
            <person name="Childers C.P."/>
            <person name="Glastad K.M."/>
            <person name="Gokhale K."/>
            <person name="Gowin J."/>
            <person name="Gronenberg W."/>
            <person name="Hermansen R.A."/>
            <person name="Hu H."/>
            <person name="Hunt B.G."/>
            <person name="Huylmans A.K."/>
            <person name="Khalil S.M."/>
            <person name="Mitchell R.D."/>
            <person name="Munoz-Torres M.C."/>
            <person name="Mustard J.A."/>
            <person name="Pan H."/>
            <person name="Reese J.T."/>
            <person name="Scharf M.E."/>
            <person name="Sun F."/>
            <person name="Vogel H."/>
            <person name="Xiao J."/>
            <person name="Yang W."/>
            <person name="Yang Z."/>
            <person name="Yang Z."/>
            <person name="Zhou J."/>
            <person name="Zhu J."/>
            <person name="Brent C.S."/>
            <person name="Elsik C.G."/>
            <person name="Goodisman M.A."/>
            <person name="Liberles D.A."/>
            <person name="Roe R.M."/>
            <person name="Vargo E.L."/>
            <person name="Vilcinskas A."/>
            <person name="Wang J."/>
            <person name="Bornberg-Bauer E."/>
            <person name="Korb J."/>
            <person name="Zhang G."/>
            <person name="Liebig J."/>
        </authorList>
    </citation>
    <scope>NUCLEOTIDE SEQUENCE [LARGE SCALE GENOMIC DNA]</scope>
    <source>
        <tissue evidence="1">Whole organism</tissue>
    </source>
</reference>
<evidence type="ECO:0000313" key="2">
    <source>
        <dbReference type="Proteomes" id="UP000027135"/>
    </source>
</evidence>
<keyword evidence="2" id="KW-1185">Reference proteome</keyword>
<gene>
    <name evidence="1" type="ORF">L798_02148</name>
</gene>
<dbReference type="Proteomes" id="UP000027135">
    <property type="component" value="Unassembled WGS sequence"/>
</dbReference>
<sequence>MTKTLKEDDALLAALHLNGLVRGLVALQLEGRGALVSHEALFALQHEDWPAEERPSSCRSLPTDAQRVCISSPASWIPYKRTLSINLLRP</sequence>
<accession>A0A067RIY5</accession>
<dbReference type="EMBL" id="KK852478">
    <property type="protein sequence ID" value="KDR22993.1"/>
    <property type="molecule type" value="Genomic_DNA"/>
</dbReference>
<evidence type="ECO:0000313" key="1">
    <source>
        <dbReference type="EMBL" id="KDR22993.1"/>
    </source>
</evidence>
<organism evidence="1 2">
    <name type="scientific">Zootermopsis nevadensis</name>
    <name type="common">Dampwood termite</name>
    <dbReference type="NCBI Taxonomy" id="136037"/>
    <lineage>
        <taxon>Eukaryota</taxon>
        <taxon>Metazoa</taxon>
        <taxon>Ecdysozoa</taxon>
        <taxon>Arthropoda</taxon>
        <taxon>Hexapoda</taxon>
        <taxon>Insecta</taxon>
        <taxon>Pterygota</taxon>
        <taxon>Neoptera</taxon>
        <taxon>Polyneoptera</taxon>
        <taxon>Dictyoptera</taxon>
        <taxon>Blattodea</taxon>
        <taxon>Blattoidea</taxon>
        <taxon>Termitoidae</taxon>
        <taxon>Termopsidae</taxon>
        <taxon>Zootermopsis</taxon>
    </lineage>
</organism>
<protein>
    <submittedName>
        <fullName evidence="1">Uncharacterized protein</fullName>
    </submittedName>
</protein>